<keyword evidence="15" id="KW-1185">Reference proteome</keyword>
<dbReference type="EMBL" id="CAJNOL010000374">
    <property type="protein sequence ID" value="CAF1034781.1"/>
    <property type="molecule type" value="Genomic_DNA"/>
</dbReference>
<feature type="disulfide bond" evidence="3">
    <location>
        <begin position="98"/>
        <end position="110"/>
    </location>
</feature>
<dbReference type="CDD" id="cd00035">
    <property type="entry name" value="ChtBD1"/>
    <property type="match status" value="1"/>
</dbReference>
<feature type="signal peptide" evidence="4">
    <location>
        <begin position="1"/>
        <end position="17"/>
    </location>
</feature>
<evidence type="ECO:0000313" key="6">
    <source>
        <dbReference type="EMBL" id="CAF0856596.1"/>
    </source>
</evidence>
<keyword evidence="3" id="KW-1015">Disulfide bond</keyword>
<dbReference type="GO" id="GO:0008061">
    <property type="term" value="F:chitin binding"/>
    <property type="evidence" value="ECO:0007669"/>
    <property type="project" value="UniProtKB-UniRule"/>
</dbReference>
<dbReference type="EMBL" id="CAJOBE010002481">
    <property type="protein sequence ID" value="CAF3825042.1"/>
    <property type="molecule type" value="Genomic_DNA"/>
</dbReference>
<evidence type="ECO:0000256" key="3">
    <source>
        <dbReference type="PROSITE-ProRule" id="PRU00261"/>
    </source>
</evidence>
<dbReference type="OrthoDB" id="406505at2759"/>
<accession>A0A813YJ76</accession>
<evidence type="ECO:0000313" key="10">
    <source>
        <dbReference type="EMBL" id="CAF1034781.1"/>
    </source>
</evidence>
<dbReference type="EMBL" id="CAJNOT010000234">
    <property type="protein sequence ID" value="CAF0905964.1"/>
    <property type="molecule type" value="Genomic_DNA"/>
</dbReference>
<dbReference type="PROSITE" id="PS00026">
    <property type="entry name" value="CHIT_BIND_I_1"/>
    <property type="match status" value="2"/>
</dbReference>
<evidence type="ECO:0000256" key="4">
    <source>
        <dbReference type="SAM" id="SignalP"/>
    </source>
</evidence>
<dbReference type="Proteomes" id="UP000663874">
    <property type="component" value="Unassembled WGS sequence"/>
</dbReference>
<gene>
    <name evidence="14" type="ORF">FNK824_LOCUS16397</name>
    <name evidence="12" type="ORF">JBS370_LOCUS3298</name>
    <name evidence="10" type="ORF">JXQ802_LOCUS15833</name>
    <name evidence="11" type="ORF">JXQ802_LOCUS15976</name>
    <name evidence="13" type="ORF">OTI717_LOCUS9290</name>
    <name evidence="9" type="ORF">PYM288_LOCUS13219</name>
    <name evidence="6" type="ORF">RFH988_LOCUS6745</name>
    <name evidence="7" type="ORF">SEV965_LOCUS4818</name>
    <name evidence="8" type="ORF">ZHD862_LOCUS7635</name>
</gene>
<dbReference type="EMBL" id="CAJNOH010000261">
    <property type="protein sequence ID" value="CAF0973171.1"/>
    <property type="molecule type" value="Genomic_DNA"/>
</dbReference>
<feature type="chain" id="PRO_5036223586" description="Chitin-binding type-1 domain-containing protein" evidence="4">
    <location>
        <begin position="18"/>
        <end position="281"/>
    </location>
</feature>
<dbReference type="InterPro" id="IPR036861">
    <property type="entry name" value="Endochitinase-like_sf"/>
</dbReference>
<dbReference type="PROSITE" id="PS50941">
    <property type="entry name" value="CHIT_BIND_I_2"/>
    <property type="match status" value="2"/>
</dbReference>
<dbReference type="EMBL" id="CAJNOL010000379">
    <property type="protein sequence ID" value="CAF1037567.1"/>
    <property type="molecule type" value="Genomic_DNA"/>
</dbReference>
<sequence>MIAVILLLFSFVNSVASNCLIGSSCGAGRCCSSFGYCGTGVQFCGTTGGVYATRDCRVVGCPSGGCCSRFGYCGTTAEHCGGILVPNPAIGNCRVTGCSAGSCCSPYGYCGNTAAYCGTISYGNCAYTACASNLCCTQHGYCGAVGASCVSRKLLNNITPASIEGEFQGQATYYNETKVSSDYSTCGTERARSLNEDDEIIYTAALNQAQFDPYTVDGIPSNNPICQKKALVKGPQGEIIVRFVDRCPECKEGDLGLTEEAFLAVNGELGTGETNVEWHFI</sequence>
<evidence type="ECO:0000313" key="9">
    <source>
        <dbReference type="EMBL" id="CAF0973171.1"/>
    </source>
</evidence>
<evidence type="ECO:0000259" key="5">
    <source>
        <dbReference type="PROSITE" id="PS50941"/>
    </source>
</evidence>
<evidence type="ECO:0000313" key="16">
    <source>
        <dbReference type="Proteomes" id="UP000663889"/>
    </source>
</evidence>
<dbReference type="InterPro" id="IPR001002">
    <property type="entry name" value="Chitin-bd_1"/>
</dbReference>
<dbReference type="Proteomes" id="UP000663823">
    <property type="component" value="Unassembled WGS sequence"/>
</dbReference>
<evidence type="ECO:0000313" key="8">
    <source>
        <dbReference type="EMBL" id="CAF0905964.1"/>
    </source>
</evidence>
<evidence type="ECO:0000313" key="7">
    <source>
        <dbReference type="EMBL" id="CAF0884978.1"/>
    </source>
</evidence>
<keyword evidence="1 3" id="KW-0147">Chitin-binding</keyword>
<evidence type="ECO:0000256" key="2">
    <source>
        <dbReference type="ARBA" id="ARBA00022729"/>
    </source>
</evidence>
<feature type="domain" description="Chitin-binding type-1" evidence="5">
    <location>
        <begin position="16"/>
        <end position="68"/>
    </location>
</feature>
<reference evidence="7" key="1">
    <citation type="submission" date="2021-02" db="EMBL/GenBank/DDBJ databases">
        <authorList>
            <person name="Nowell W R."/>
        </authorList>
    </citation>
    <scope>NUCLEOTIDE SEQUENCE</scope>
</reference>
<dbReference type="Proteomes" id="UP000663889">
    <property type="component" value="Unassembled WGS sequence"/>
</dbReference>
<dbReference type="PANTHER" id="PTHR31836">
    <property type="match status" value="1"/>
</dbReference>
<dbReference type="Gene3D" id="3.30.60.10">
    <property type="entry name" value="Endochitinase-like"/>
    <property type="match status" value="2"/>
</dbReference>
<dbReference type="InterPro" id="IPR036908">
    <property type="entry name" value="RlpA-like_sf"/>
</dbReference>
<dbReference type="EMBL" id="CAJNOU010000142">
    <property type="protein sequence ID" value="CAF0884978.1"/>
    <property type="molecule type" value="Genomic_DNA"/>
</dbReference>
<dbReference type="Gene3D" id="2.40.40.10">
    <property type="entry name" value="RlpA-like domain"/>
    <property type="match status" value="1"/>
</dbReference>
<dbReference type="SMART" id="SM00270">
    <property type="entry name" value="ChtBD1"/>
    <property type="match status" value="4"/>
</dbReference>
<dbReference type="SUPFAM" id="SSF50685">
    <property type="entry name" value="Barwin-like endoglucanases"/>
    <property type="match status" value="1"/>
</dbReference>
<comment type="caution">
    <text evidence="3">Lacks conserved residue(s) required for the propagation of feature annotation.</text>
</comment>
<dbReference type="Proteomes" id="UP000663864">
    <property type="component" value="Unassembled WGS sequence"/>
</dbReference>
<dbReference type="InterPro" id="IPR051477">
    <property type="entry name" value="Expansin_CellWall"/>
</dbReference>
<dbReference type="Proteomes" id="UP000663836">
    <property type="component" value="Unassembled WGS sequence"/>
</dbReference>
<dbReference type="Proteomes" id="UP000663854">
    <property type="component" value="Unassembled WGS sequence"/>
</dbReference>
<evidence type="ECO:0000313" key="11">
    <source>
        <dbReference type="EMBL" id="CAF1037567.1"/>
    </source>
</evidence>
<dbReference type="Proteomes" id="UP000663882">
    <property type="component" value="Unassembled WGS sequence"/>
</dbReference>
<feature type="disulfide bond" evidence="3">
    <location>
        <begin position="103"/>
        <end position="117"/>
    </location>
</feature>
<dbReference type="CDD" id="cd22191">
    <property type="entry name" value="DPBB_RlpA_EXP_N-like"/>
    <property type="match status" value="1"/>
</dbReference>
<dbReference type="EMBL" id="CAJOAX010000783">
    <property type="protein sequence ID" value="CAF3649571.1"/>
    <property type="molecule type" value="Genomic_DNA"/>
</dbReference>
<evidence type="ECO:0000313" key="13">
    <source>
        <dbReference type="EMBL" id="CAF3649571.1"/>
    </source>
</evidence>
<comment type="caution">
    <text evidence="7">The sequence shown here is derived from an EMBL/GenBank/DDBJ whole genome shotgun (WGS) entry which is preliminary data.</text>
</comment>
<feature type="disulfide bond" evidence="3">
    <location>
        <begin position="25"/>
        <end position="37"/>
    </location>
</feature>
<dbReference type="SUPFAM" id="SSF57016">
    <property type="entry name" value="Plant lectins/antimicrobial peptides"/>
    <property type="match status" value="3"/>
</dbReference>
<feature type="disulfide bond" evidence="3">
    <location>
        <begin position="30"/>
        <end position="44"/>
    </location>
</feature>
<dbReference type="PANTHER" id="PTHR31836:SF21">
    <property type="entry name" value="EXPANSIN-LIKE PROTEIN 7"/>
    <property type="match status" value="1"/>
</dbReference>
<name>A0A813YJ76_9BILA</name>
<evidence type="ECO:0000256" key="1">
    <source>
        <dbReference type="ARBA" id="ARBA00022669"/>
    </source>
</evidence>
<evidence type="ECO:0000313" key="12">
    <source>
        <dbReference type="EMBL" id="CAF3591090.1"/>
    </source>
</evidence>
<protein>
    <recommendedName>
        <fullName evidence="5">Chitin-binding type-1 domain-containing protein</fullName>
    </recommendedName>
</protein>
<dbReference type="InterPro" id="IPR018371">
    <property type="entry name" value="Chitin-binding_1_CS"/>
</dbReference>
<proteinExistence type="predicted"/>
<evidence type="ECO:0000313" key="14">
    <source>
        <dbReference type="EMBL" id="CAF3825042.1"/>
    </source>
</evidence>
<feature type="domain" description="Chitin-binding type-1" evidence="5">
    <location>
        <begin position="77"/>
        <end position="132"/>
    </location>
</feature>
<dbReference type="AlphaFoldDB" id="A0A813YJ76"/>
<dbReference type="EMBL" id="CAJOBD010000139">
    <property type="protein sequence ID" value="CAF3591090.1"/>
    <property type="molecule type" value="Genomic_DNA"/>
</dbReference>
<organism evidence="7 16">
    <name type="scientific">Rotaria sordida</name>
    <dbReference type="NCBI Taxonomy" id="392033"/>
    <lineage>
        <taxon>Eukaryota</taxon>
        <taxon>Metazoa</taxon>
        <taxon>Spiralia</taxon>
        <taxon>Gnathifera</taxon>
        <taxon>Rotifera</taxon>
        <taxon>Eurotatoria</taxon>
        <taxon>Bdelloidea</taxon>
        <taxon>Philodinida</taxon>
        <taxon>Philodinidae</taxon>
        <taxon>Rotaria</taxon>
    </lineage>
</organism>
<dbReference type="EMBL" id="CAJNOO010000206">
    <property type="protein sequence ID" value="CAF0856596.1"/>
    <property type="molecule type" value="Genomic_DNA"/>
</dbReference>
<dbReference type="Proteomes" id="UP000663870">
    <property type="component" value="Unassembled WGS sequence"/>
</dbReference>
<evidence type="ECO:0000313" key="15">
    <source>
        <dbReference type="Proteomes" id="UP000663870"/>
    </source>
</evidence>
<keyword evidence="2 4" id="KW-0732">Signal</keyword>